<sequence>MMKNNISEMNKDSNKISSPRSRSNKRSAPDDTAMEVVGGIEGKSKLQASVAKRGKQLSGDKYEMRKVSVPSHRLSPLKENWMKIFTPIVEHLHLQIRFNLKSRNVELRACAETEDISNLQKAADFVKAFVYGFDVEDALALLRLDDLFVETFEIKDVKTLKGDHLSRAVGRLAGKGGRTKFTIENVTKTRIVLADSKIHILGSFQNIQVAKRAICSLIIGSPPSKVYGQLHNIATRISERL</sequence>
<feature type="domain" description="K Homology" evidence="6">
    <location>
        <begin position="146"/>
        <end position="219"/>
    </location>
</feature>
<evidence type="ECO:0000259" key="6">
    <source>
        <dbReference type="SMART" id="SM00322"/>
    </source>
</evidence>
<dbReference type="GO" id="GO:0005730">
    <property type="term" value="C:nucleolus"/>
    <property type="evidence" value="ECO:0007669"/>
    <property type="project" value="UniProtKB-SubCell"/>
</dbReference>
<protein>
    <recommendedName>
        <fullName evidence="6">K Homology domain-containing protein</fullName>
    </recommendedName>
</protein>
<name>A0A481SVE6_9NEOP</name>
<accession>A0A481SVE6</accession>
<dbReference type="FunFam" id="3.30.1370.10:FF:000048">
    <property type="entry name" value="RNA-binding protein PNO1 isoform X2"/>
    <property type="match status" value="1"/>
</dbReference>
<dbReference type="EMBL" id="MH602461">
    <property type="protein sequence ID" value="QBH72706.1"/>
    <property type="molecule type" value="mRNA"/>
</dbReference>
<evidence type="ECO:0000313" key="7">
    <source>
        <dbReference type="EMBL" id="QBH72706.1"/>
    </source>
</evidence>
<proteinExistence type="evidence at transcript level"/>
<dbReference type="CDD" id="cd22391">
    <property type="entry name" value="KH-I_PNO1_rpt1"/>
    <property type="match status" value="1"/>
</dbReference>
<comment type="subcellular location">
    <subcellularLocation>
        <location evidence="1">Nucleus</location>
        <location evidence="1">Nucleolus</location>
    </subcellularLocation>
</comment>
<organism evidence="7">
    <name type="scientific">Eurycantha calcarata</name>
    <dbReference type="NCBI Taxonomy" id="93610"/>
    <lineage>
        <taxon>Eukaryota</taxon>
        <taxon>Metazoa</taxon>
        <taxon>Ecdysozoa</taxon>
        <taxon>Arthropoda</taxon>
        <taxon>Hexapoda</taxon>
        <taxon>Insecta</taxon>
        <taxon>Pterygota</taxon>
        <taxon>Neoptera</taxon>
        <taxon>Polyneoptera</taxon>
        <taxon>Phasmatodea</taxon>
        <taxon>Verophasmatodea</taxon>
        <taxon>Anareolatae</taxon>
        <taxon>Phasmatidae</taxon>
        <taxon>Eurycanthinae</taxon>
        <taxon>Eurycantha</taxon>
    </lineage>
</organism>
<dbReference type="InterPro" id="IPR036612">
    <property type="entry name" value="KH_dom_type_1_sf"/>
</dbReference>
<evidence type="ECO:0000256" key="1">
    <source>
        <dbReference type="ARBA" id="ARBA00004604"/>
    </source>
</evidence>
<dbReference type="InterPro" id="IPR004087">
    <property type="entry name" value="KH_dom"/>
</dbReference>
<feature type="region of interest" description="Disordered" evidence="5">
    <location>
        <begin position="1"/>
        <end position="37"/>
    </location>
</feature>
<reference evidence="7" key="1">
    <citation type="journal article" date="2019" name="Sci. Rep.">
        <title>No signal of deleterious mutation accumulation in conserved gene sequences of extant asexual hexapods.</title>
        <authorList>
            <person name="Brandt A."/>
            <person name="Bast J."/>
            <person name="Scheu S."/>
            <person name="Meusemann K."/>
            <person name="Donath A."/>
            <person name="Schuette K."/>
            <person name="Machida R."/>
            <person name="Kraaijeveld K."/>
        </authorList>
    </citation>
    <scope>NUCLEOTIDE SEQUENCE</scope>
    <source>
        <strain evidence="7">OG10257</strain>
    </source>
</reference>
<comment type="similarity">
    <text evidence="2">Belongs to the PNO1 family.</text>
</comment>
<dbReference type="FunFam" id="3.30.1370.10:FF:000009">
    <property type="entry name" value="RNA-binding protein PNO1"/>
    <property type="match status" value="1"/>
</dbReference>
<dbReference type="InterPro" id="IPR055212">
    <property type="entry name" value="KH-I_PNO1_first"/>
</dbReference>
<dbReference type="PANTHER" id="PTHR12826:SF13">
    <property type="entry name" value="RNA-BINDING PROTEIN PNO1"/>
    <property type="match status" value="1"/>
</dbReference>
<dbReference type="SUPFAM" id="SSF54791">
    <property type="entry name" value="Eukaryotic type KH-domain (KH-domain type I)"/>
    <property type="match status" value="1"/>
</dbReference>
<evidence type="ECO:0000256" key="2">
    <source>
        <dbReference type="ARBA" id="ARBA00007515"/>
    </source>
</evidence>
<dbReference type="Gene3D" id="3.30.1370.10">
    <property type="entry name" value="K Homology domain, type 1"/>
    <property type="match status" value="2"/>
</dbReference>
<dbReference type="CDD" id="cd22392">
    <property type="entry name" value="KH-I_PNO1_rpt2"/>
    <property type="match status" value="1"/>
</dbReference>
<keyword evidence="4" id="KW-0539">Nucleus</keyword>
<keyword evidence="3" id="KW-0694">RNA-binding</keyword>
<dbReference type="SMART" id="SM00322">
    <property type="entry name" value="KH"/>
    <property type="match status" value="1"/>
</dbReference>
<evidence type="ECO:0000256" key="4">
    <source>
        <dbReference type="ARBA" id="ARBA00023242"/>
    </source>
</evidence>
<dbReference type="GO" id="GO:0003723">
    <property type="term" value="F:RNA binding"/>
    <property type="evidence" value="ECO:0007669"/>
    <property type="project" value="UniProtKB-KW"/>
</dbReference>
<evidence type="ECO:0000256" key="5">
    <source>
        <dbReference type="SAM" id="MobiDB-lite"/>
    </source>
</evidence>
<evidence type="ECO:0000256" key="3">
    <source>
        <dbReference type="ARBA" id="ARBA00022884"/>
    </source>
</evidence>
<dbReference type="InterPro" id="IPR055211">
    <property type="entry name" value="KH_PNO1_2nd"/>
</dbReference>
<dbReference type="Pfam" id="PF22891">
    <property type="entry name" value="KH_PNO1_2nd"/>
    <property type="match status" value="1"/>
</dbReference>
<dbReference type="PANTHER" id="PTHR12826">
    <property type="entry name" value="RIBONUCLEASE Y"/>
    <property type="match status" value="1"/>
</dbReference>
<dbReference type="AlphaFoldDB" id="A0A481SVE6"/>